<accession>A0ABR2YTU3</accession>
<dbReference type="PANTHER" id="PTHR31694:SF26">
    <property type="entry name" value="OS05G0151100 PROTEIN"/>
    <property type="match status" value="1"/>
</dbReference>
<dbReference type="PANTHER" id="PTHR31694">
    <property type="entry name" value="DESICCATION-LIKE PROTEIN"/>
    <property type="match status" value="1"/>
</dbReference>
<dbReference type="InterPro" id="IPR052965">
    <property type="entry name" value="Pigment-catalase-like"/>
</dbReference>
<protein>
    <submittedName>
        <fullName evidence="1">Uncharacterized protein</fullName>
    </submittedName>
</protein>
<keyword evidence="2" id="KW-1185">Reference proteome</keyword>
<name>A0ABR2YTU3_9CHLO</name>
<gene>
    <name evidence="1" type="ORF">WJX75_004435</name>
</gene>
<dbReference type="EMBL" id="JALJOT010000005">
    <property type="protein sequence ID" value="KAK9915076.1"/>
    <property type="molecule type" value="Genomic_DNA"/>
</dbReference>
<organism evidence="1 2">
    <name type="scientific">Coccomyxa subellipsoidea</name>
    <dbReference type="NCBI Taxonomy" id="248742"/>
    <lineage>
        <taxon>Eukaryota</taxon>
        <taxon>Viridiplantae</taxon>
        <taxon>Chlorophyta</taxon>
        <taxon>core chlorophytes</taxon>
        <taxon>Trebouxiophyceae</taxon>
        <taxon>Trebouxiophyceae incertae sedis</taxon>
        <taxon>Coccomyxaceae</taxon>
        <taxon>Coccomyxa</taxon>
    </lineage>
</organism>
<proteinExistence type="predicted"/>
<dbReference type="Proteomes" id="UP001491310">
    <property type="component" value="Unassembled WGS sequence"/>
</dbReference>
<reference evidence="1 2" key="1">
    <citation type="journal article" date="2024" name="Nat. Commun.">
        <title>Phylogenomics reveals the evolutionary origins of lichenization in chlorophyte algae.</title>
        <authorList>
            <person name="Puginier C."/>
            <person name="Libourel C."/>
            <person name="Otte J."/>
            <person name="Skaloud P."/>
            <person name="Haon M."/>
            <person name="Grisel S."/>
            <person name="Petersen M."/>
            <person name="Berrin J.G."/>
            <person name="Delaux P.M."/>
            <person name="Dal Grande F."/>
            <person name="Keller J."/>
        </authorList>
    </citation>
    <scope>NUCLEOTIDE SEQUENCE [LARGE SCALE GENOMIC DNA]</scope>
    <source>
        <strain evidence="1 2">SAG 216-7</strain>
    </source>
</reference>
<sequence>MFVGLDSSPWAICARLTMSVLYNLSLLTTPANEIQGGLAAKRSFTDKDVVHFLTNVECLEGLFDTRSPSMSRDMHCSLARLVVISHALPSTSPAASTNSLELPSISLAPTPLSRDPFLNDDNFLLCVLSLEELGATGNKGLVGLLTNPVIANGVAGLATSATAQATVQRVLLWQRRNTIVQPFGETVQQVFARISALRDSLDGPQIDDQGLVNTDPRYIAVPTNYLNMIPTDVRGLTFSRTPEQLINILTLGSPIGKGVLFPSGLLGAIVTPATFDQSLPGLDSFPPSSGAKVATQMTTQEVGTIPPAFPVPTNVTGELDLTQSLTGTLDNGTAATRGFVTPASGTPFFSNASQVAVALPLAAAAAPQAAALGRHRFFY</sequence>
<evidence type="ECO:0000313" key="1">
    <source>
        <dbReference type="EMBL" id="KAK9915076.1"/>
    </source>
</evidence>
<comment type="caution">
    <text evidence="1">The sequence shown here is derived from an EMBL/GenBank/DDBJ whole genome shotgun (WGS) entry which is preliminary data.</text>
</comment>
<evidence type="ECO:0000313" key="2">
    <source>
        <dbReference type="Proteomes" id="UP001491310"/>
    </source>
</evidence>